<dbReference type="RefSeq" id="WP_216247920.1">
    <property type="nucleotide sequence ID" value="NZ_JAZHFS010000033.1"/>
</dbReference>
<dbReference type="Pfam" id="PF25209">
    <property type="entry name" value="Phage_capsid_4"/>
    <property type="match status" value="1"/>
</dbReference>
<comment type="caution">
    <text evidence="1">The sequence shown here is derived from an EMBL/GenBank/DDBJ whole genome shotgun (WGS) entry which is preliminary data.</text>
</comment>
<proteinExistence type="predicted"/>
<gene>
    <name evidence="1" type="ORF">SJI18_21745</name>
</gene>
<accession>A0ABU7UUJ1</accession>
<evidence type="ECO:0000313" key="1">
    <source>
        <dbReference type="EMBL" id="MEF2114916.1"/>
    </source>
</evidence>
<reference evidence="1 2" key="1">
    <citation type="submission" date="2023-11" db="EMBL/GenBank/DDBJ databases">
        <title>Draft genome sequence of a psychrophilic Clostridium strain from permafrost water brine.</title>
        <authorList>
            <person name="Shcherbakova V.A."/>
            <person name="Trubitsyn V.E."/>
            <person name="Zakharyuk A.G."/>
        </authorList>
    </citation>
    <scope>NUCLEOTIDE SEQUENCE [LARGE SCALE GENOMIC DNA]</scope>
    <source>
        <strain evidence="1 2">14F</strain>
    </source>
</reference>
<dbReference type="Proteomes" id="UP001498469">
    <property type="component" value="Unassembled WGS sequence"/>
</dbReference>
<protein>
    <submittedName>
        <fullName evidence="1">P22 phage major capsid protein family protein</fullName>
    </submittedName>
</protein>
<evidence type="ECO:0000313" key="2">
    <source>
        <dbReference type="Proteomes" id="UP001498469"/>
    </source>
</evidence>
<sequence>MSVKNFIPTVWSARLLANLDKAFVYPNAVNRDYEGEISQFGDTVKINQMGNVTVSDFTGVLADPEELTSSQILLTIDQRKSFNFKVEDVDKAQSNVSLIDKGMTRASVAVADVLDQYLATFISQATIKVGTSAIPIAITISNAYDTLVDLGVALNKKNVSKTGRFVIVPPEFVGLLQKDPRFTLHPDVLVSGVSGVVANFEIRESNNVPVSAGKYSIMAGTTEAISFAGQVTEVEAYRPEKGFSDAIKGLYVYGCKVVQPDTMACLTATFA</sequence>
<name>A0ABU7UUJ1_9CLOT</name>
<keyword evidence="2" id="KW-1185">Reference proteome</keyword>
<dbReference type="EMBL" id="JAZHFS010000033">
    <property type="protein sequence ID" value="MEF2114916.1"/>
    <property type="molecule type" value="Genomic_DNA"/>
</dbReference>
<organism evidence="1 2">
    <name type="scientific">Clostridium frigoriphilum</name>
    <dbReference type="NCBI Taxonomy" id="443253"/>
    <lineage>
        <taxon>Bacteria</taxon>
        <taxon>Bacillati</taxon>
        <taxon>Bacillota</taxon>
        <taxon>Clostridia</taxon>
        <taxon>Eubacteriales</taxon>
        <taxon>Clostridiaceae</taxon>
        <taxon>Clostridium</taxon>
    </lineage>
</organism>